<protein>
    <submittedName>
        <fullName evidence="2">Uncharacterized protein</fullName>
    </submittedName>
</protein>
<accession>A0A5N6R7R7</accession>
<reference evidence="2 3" key="1">
    <citation type="submission" date="2019-06" db="EMBL/GenBank/DDBJ databases">
        <title>A chromosomal-level reference genome of Carpinus fangiana (Coryloideae, Betulaceae).</title>
        <authorList>
            <person name="Yang X."/>
            <person name="Wang Z."/>
            <person name="Zhang L."/>
            <person name="Hao G."/>
            <person name="Liu J."/>
            <person name="Yang Y."/>
        </authorList>
    </citation>
    <scope>NUCLEOTIDE SEQUENCE [LARGE SCALE GENOMIC DNA]</scope>
    <source>
        <strain evidence="2">Cfa_2016G</strain>
        <tissue evidence="2">Leaf</tissue>
    </source>
</reference>
<evidence type="ECO:0000313" key="2">
    <source>
        <dbReference type="EMBL" id="KAE8055884.1"/>
    </source>
</evidence>
<proteinExistence type="predicted"/>
<keyword evidence="3" id="KW-1185">Reference proteome</keyword>
<feature type="compositionally biased region" description="Basic and acidic residues" evidence="1">
    <location>
        <begin position="46"/>
        <end position="55"/>
    </location>
</feature>
<dbReference type="OrthoDB" id="909814at2759"/>
<gene>
    <name evidence="2" type="ORF">FH972_012695</name>
</gene>
<name>A0A5N6R7R7_9ROSI</name>
<dbReference type="PANTHER" id="PTHR33130:SF40">
    <property type="entry name" value="CHROMOGRANIN (DUF1639)"/>
    <property type="match status" value="1"/>
</dbReference>
<dbReference type="InterPro" id="IPR012438">
    <property type="entry name" value="DUF1639"/>
</dbReference>
<dbReference type="AlphaFoldDB" id="A0A5N6R7R7"/>
<dbReference type="EMBL" id="CM017325">
    <property type="protein sequence ID" value="KAE8055884.1"/>
    <property type="molecule type" value="Genomic_DNA"/>
</dbReference>
<sequence length="352" mass="39226">MATAPVKSQPLHNFSLPFLKWGGKSHTNTTSRCRRTVSPVSSEPDSDYHDSDHPPPRVGSRSARNRFGFSLCSVSDRPQKQERGESGSAEADDGGERKREAAEEEEAEAQKPWNLRPRKAVQRSAMMEIRAESEVGAVMAIPGVQLQQQSENAQPKSLRLRGMATESQSTEKRKFWVALSKEEIEEDIFVMTGSRPARRPRKRPKNVQKQLDNVFPGMWLVGTTADSYRIAEAPAKASLHRWGAEYQACNYFAKPLFDTGFIIGGTACFLGSRRAVLLSIEIHQVESLMSHEVLQIPMSILSPWMAPHRNSGFALTTIFDGFLPGLLACEGRGWEKLLSLYLPSFLAIPRSA</sequence>
<dbReference type="Proteomes" id="UP000327013">
    <property type="component" value="Chromosome 5"/>
</dbReference>
<organism evidence="2 3">
    <name type="scientific">Carpinus fangiana</name>
    <dbReference type="NCBI Taxonomy" id="176857"/>
    <lineage>
        <taxon>Eukaryota</taxon>
        <taxon>Viridiplantae</taxon>
        <taxon>Streptophyta</taxon>
        <taxon>Embryophyta</taxon>
        <taxon>Tracheophyta</taxon>
        <taxon>Spermatophyta</taxon>
        <taxon>Magnoliopsida</taxon>
        <taxon>eudicotyledons</taxon>
        <taxon>Gunneridae</taxon>
        <taxon>Pentapetalae</taxon>
        <taxon>rosids</taxon>
        <taxon>fabids</taxon>
        <taxon>Fagales</taxon>
        <taxon>Betulaceae</taxon>
        <taxon>Carpinus</taxon>
    </lineage>
</organism>
<evidence type="ECO:0000256" key="1">
    <source>
        <dbReference type="SAM" id="MobiDB-lite"/>
    </source>
</evidence>
<evidence type="ECO:0000313" key="3">
    <source>
        <dbReference type="Proteomes" id="UP000327013"/>
    </source>
</evidence>
<dbReference type="Pfam" id="PF07797">
    <property type="entry name" value="DUF1639"/>
    <property type="match status" value="1"/>
</dbReference>
<feature type="region of interest" description="Disordered" evidence="1">
    <location>
        <begin position="1"/>
        <end position="114"/>
    </location>
</feature>
<dbReference type="PANTHER" id="PTHR33130">
    <property type="entry name" value="PUTATIVE (DUF1639)-RELATED"/>
    <property type="match status" value="1"/>
</dbReference>